<evidence type="ECO:0000313" key="1">
    <source>
        <dbReference type="EMBL" id="BAT97864.1"/>
    </source>
</evidence>
<dbReference type="AlphaFoldDB" id="A0A0S3SY77"/>
<dbReference type="EMBL" id="AP015042">
    <property type="protein sequence ID" value="BAT97864.1"/>
    <property type="molecule type" value="Genomic_DNA"/>
</dbReference>
<keyword evidence="2" id="KW-1185">Reference proteome</keyword>
<name>A0A0S3SY77_PHAAN</name>
<proteinExistence type="predicted"/>
<organism evidence="1 2">
    <name type="scientific">Vigna angularis var. angularis</name>
    <dbReference type="NCBI Taxonomy" id="157739"/>
    <lineage>
        <taxon>Eukaryota</taxon>
        <taxon>Viridiplantae</taxon>
        <taxon>Streptophyta</taxon>
        <taxon>Embryophyta</taxon>
        <taxon>Tracheophyta</taxon>
        <taxon>Spermatophyta</taxon>
        <taxon>Magnoliopsida</taxon>
        <taxon>eudicotyledons</taxon>
        <taxon>Gunneridae</taxon>
        <taxon>Pentapetalae</taxon>
        <taxon>rosids</taxon>
        <taxon>fabids</taxon>
        <taxon>Fabales</taxon>
        <taxon>Fabaceae</taxon>
        <taxon>Papilionoideae</taxon>
        <taxon>50 kb inversion clade</taxon>
        <taxon>NPAAA clade</taxon>
        <taxon>indigoferoid/millettioid clade</taxon>
        <taxon>Phaseoleae</taxon>
        <taxon>Vigna</taxon>
    </lineage>
</organism>
<dbReference type="Proteomes" id="UP000291084">
    <property type="component" value="Chromosome 9"/>
</dbReference>
<gene>
    <name evidence="1" type="primary">Vigan.09G143500</name>
    <name evidence="1" type="ORF">VIGAN_09143500</name>
</gene>
<sequence length="85" mass="9892">MLHVSHVLIQKHFAVTNDTLDKLIVFSATYQCKKGEKCGHILWLWCDPKGRWMVGKRGKRCGRRTFVFHSVVYWNHILGGVHAMI</sequence>
<protein>
    <submittedName>
        <fullName evidence="1">Uncharacterized protein</fullName>
    </submittedName>
</protein>
<accession>A0A0S3SY77</accession>
<reference evidence="1 2" key="1">
    <citation type="journal article" date="2015" name="Sci. Rep.">
        <title>The power of single molecule real-time sequencing technology in the de novo assembly of a eukaryotic genome.</title>
        <authorList>
            <person name="Sakai H."/>
            <person name="Naito K."/>
            <person name="Ogiso-Tanaka E."/>
            <person name="Takahashi Y."/>
            <person name="Iseki K."/>
            <person name="Muto C."/>
            <person name="Satou K."/>
            <person name="Teruya K."/>
            <person name="Shiroma A."/>
            <person name="Shimoji M."/>
            <person name="Hirano T."/>
            <person name="Itoh T."/>
            <person name="Kaga A."/>
            <person name="Tomooka N."/>
        </authorList>
    </citation>
    <scope>NUCLEOTIDE SEQUENCE [LARGE SCALE GENOMIC DNA]</scope>
    <source>
        <strain evidence="2">cv. Shumari</strain>
    </source>
</reference>
<evidence type="ECO:0000313" key="2">
    <source>
        <dbReference type="Proteomes" id="UP000291084"/>
    </source>
</evidence>